<dbReference type="InterPro" id="IPR028916">
    <property type="entry name" value="Tox-GHH_dom"/>
</dbReference>
<evidence type="ECO:0000313" key="7">
    <source>
        <dbReference type="Proteomes" id="UP000499080"/>
    </source>
</evidence>
<dbReference type="InterPro" id="IPR056823">
    <property type="entry name" value="TEN-like_YD-shell"/>
</dbReference>
<dbReference type="Pfam" id="PF23538">
    <property type="entry name" value="Teneurin_ABD"/>
    <property type="match status" value="1"/>
</dbReference>
<dbReference type="Pfam" id="PF15636">
    <property type="entry name" value="Tox-GHH"/>
    <property type="match status" value="1"/>
</dbReference>
<keyword evidence="3" id="KW-1015">Disulfide bond</keyword>
<reference evidence="6 7" key="1">
    <citation type="journal article" date="2019" name="Sci. Rep.">
        <title>Orb-weaving spider Araneus ventricosus genome elucidates the spidroin gene catalogue.</title>
        <authorList>
            <person name="Kono N."/>
            <person name="Nakamura H."/>
            <person name="Ohtoshi R."/>
            <person name="Moran D.A.P."/>
            <person name="Shinohara A."/>
            <person name="Yoshida Y."/>
            <person name="Fujiwara M."/>
            <person name="Mori M."/>
            <person name="Tomita M."/>
            <person name="Arakawa K."/>
        </authorList>
    </citation>
    <scope>NUCLEOTIDE SEQUENCE [LARGE SCALE GENOMIC DNA]</scope>
</reference>
<keyword evidence="2" id="KW-0677">Repeat</keyword>
<accession>A0A4Y2HPB7</accession>
<sequence>MFAFSGSSAVKTTIHQDGVIEVETPWQQGLVWESMPHPVLMGSLPVQAGMFPVPLRLTSFEGEDKNTVSSWNYEIKYKDNNITAVERILAINDTQLLTVEYDWNAGREIVYNSSRRPFLVVQYDGFSRPVQWLPTDTRLPLNLNYERLGRLSTWQQGALSETYAYDRMGHLTEVKSPDAPAMKFSYESKTRPAKITLPSGRIFTYHYDENGGLKYVITPNGTRHTFSAYVSIGFYKLLYTPPGNTGSYVVHFNDQKLPLLKTYPGDLGRALYRYDDRMMLTAIVYGGGMIERNYSDTGFLNFEAWKTQDVEIISEFTYKASSLIRWKMKFNSPFLLTNAVFTYSYDSMQRLLTIVPKIGNAQLLPLEFSTNLTTGRKEQIGPFRCYERFHNESIISDGVASVTRQIDSLYRLKFLSIVISDKEVHRGPYGHVLFDSNPNFYLPVDFQGGLLDPMTGLIHFSDRVYDSLVGQWMTPGWDDILKALPHPKRFHLYRFNENDPVNVNHGLKNKLDLKEWIHYQGINLDTLDLAAKEVYNRGSQPSNCVDFEPLFIDLPTVPLISGLTCSVQQKLLRFAQLTSVQKSKVKREQLYDSALPKISTHNVPFGKGITVSNINGRAVVRASARAEIIRKDVFSAVFNNCHILDLHLTFHGLDVFYLVKDNTRRVGDDLNQLQRLGNSAVNTTVHESKQEEIDGLPPSSQPHQVDVRIHSHHAILNIRYGTSPEKERQRLLRHAKRQAVSKRWSQERDIISSNQRGPLKWSEKEKEQILSTGQASGYRGEYYHDVSLYPELADDPSNIYFHKNNDRHNKR</sequence>
<evidence type="ECO:0000259" key="5">
    <source>
        <dbReference type="Pfam" id="PF25023"/>
    </source>
</evidence>
<evidence type="ECO:0000313" key="6">
    <source>
        <dbReference type="EMBL" id="GBM67112.1"/>
    </source>
</evidence>
<dbReference type="AlphaFoldDB" id="A0A4Y2HPB7"/>
<protein>
    <submittedName>
        <fullName evidence="6">Teneurin-a</fullName>
    </submittedName>
</protein>
<dbReference type="OrthoDB" id="6416135at2759"/>
<dbReference type="Pfam" id="PF25023">
    <property type="entry name" value="TEN_YD-shell"/>
    <property type="match status" value="1"/>
</dbReference>
<evidence type="ECO:0000256" key="2">
    <source>
        <dbReference type="ARBA" id="ARBA00022737"/>
    </source>
</evidence>
<evidence type="ECO:0000256" key="1">
    <source>
        <dbReference type="ARBA" id="ARBA00022536"/>
    </source>
</evidence>
<dbReference type="EMBL" id="BGPR01002062">
    <property type="protein sequence ID" value="GBM67112.1"/>
    <property type="molecule type" value="Genomic_DNA"/>
</dbReference>
<dbReference type="Gene3D" id="2.180.10.10">
    <property type="entry name" value="RHS repeat-associated core"/>
    <property type="match status" value="2"/>
</dbReference>
<dbReference type="PANTHER" id="PTHR11219:SF69">
    <property type="entry name" value="TENEURIN-A"/>
    <property type="match status" value="1"/>
</dbReference>
<dbReference type="GO" id="GO:0008045">
    <property type="term" value="P:motor neuron axon guidance"/>
    <property type="evidence" value="ECO:0007669"/>
    <property type="project" value="TreeGrafter"/>
</dbReference>
<keyword evidence="7" id="KW-1185">Reference proteome</keyword>
<dbReference type="Proteomes" id="UP000499080">
    <property type="component" value="Unassembled WGS sequence"/>
</dbReference>
<keyword evidence="1" id="KW-0245">EGF-like domain</keyword>
<organism evidence="6 7">
    <name type="scientific">Araneus ventricosus</name>
    <name type="common">Orbweaver spider</name>
    <name type="synonym">Epeira ventricosa</name>
    <dbReference type="NCBI Taxonomy" id="182803"/>
    <lineage>
        <taxon>Eukaryota</taxon>
        <taxon>Metazoa</taxon>
        <taxon>Ecdysozoa</taxon>
        <taxon>Arthropoda</taxon>
        <taxon>Chelicerata</taxon>
        <taxon>Arachnida</taxon>
        <taxon>Araneae</taxon>
        <taxon>Araneomorphae</taxon>
        <taxon>Entelegynae</taxon>
        <taxon>Araneoidea</taxon>
        <taxon>Araneidae</taxon>
        <taxon>Araneus</taxon>
    </lineage>
</organism>
<evidence type="ECO:0000259" key="4">
    <source>
        <dbReference type="Pfam" id="PF15636"/>
    </source>
</evidence>
<proteinExistence type="predicted"/>
<feature type="domain" description="Tox-GHH" evidence="4">
    <location>
        <begin position="726"/>
        <end position="803"/>
    </location>
</feature>
<comment type="caution">
    <text evidence="6">The sequence shown here is derived from an EMBL/GenBank/DDBJ whole genome shotgun (WGS) entry which is preliminary data.</text>
</comment>
<evidence type="ECO:0000256" key="3">
    <source>
        <dbReference type="ARBA" id="ARBA00023157"/>
    </source>
</evidence>
<feature type="domain" description="Teneurin-like YD-shell" evidence="5">
    <location>
        <begin position="9"/>
        <end position="425"/>
    </location>
</feature>
<dbReference type="PANTHER" id="PTHR11219">
    <property type="entry name" value="TENEURIN AND N-ACETYLGLUCOSAMINE-1-PHOSPHODIESTER ALPHA-N-ACETYLGLUCOSAMINIDASE"/>
    <property type="match status" value="1"/>
</dbReference>
<name>A0A4Y2HPB7_ARAVE</name>
<gene>
    <name evidence="6" type="primary">Ten-a_1</name>
    <name evidence="6" type="ORF">AVEN_59328_1</name>
</gene>
<dbReference type="InterPro" id="IPR051216">
    <property type="entry name" value="Teneurin"/>
</dbReference>